<keyword evidence="3 5" id="KW-1133">Transmembrane helix</keyword>
<dbReference type="InterPro" id="IPR036259">
    <property type="entry name" value="MFS_trans_sf"/>
</dbReference>
<gene>
    <name evidence="6" type="ORF">BINO364_LOCUS6052</name>
</gene>
<reference evidence="6" key="1">
    <citation type="submission" date="2021-12" db="EMBL/GenBank/DDBJ databases">
        <authorList>
            <person name="Martin H S."/>
        </authorList>
    </citation>
    <scope>NUCLEOTIDE SEQUENCE</scope>
</reference>
<feature type="transmembrane region" description="Helical" evidence="5">
    <location>
        <begin position="480"/>
        <end position="504"/>
    </location>
</feature>
<dbReference type="PANTHER" id="PTHR24064">
    <property type="entry name" value="SOLUTE CARRIER FAMILY 22 MEMBER"/>
    <property type="match status" value="1"/>
</dbReference>
<feature type="transmembrane region" description="Helical" evidence="5">
    <location>
        <begin position="368"/>
        <end position="390"/>
    </location>
</feature>
<comment type="subcellular location">
    <subcellularLocation>
        <location evidence="1">Membrane</location>
        <topology evidence="1">Multi-pass membrane protein</topology>
    </subcellularLocation>
</comment>
<keyword evidence="4 5" id="KW-0472">Membrane</keyword>
<feature type="transmembrane region" description="Helical" evidence="5">
    <location>
        <begin position="424"/>
        <end position="445"/>
    </location>
</feature>
<accession>A0A8J9UIG8</accession>
<sequence>MGIEETDNRNGDSEENKNQNTVNLDKILVEEIGQIGPYQLRTLGLSVIVVIFAAWAASEFVFTTARISTRCLIEECETQDTAEFRPTWILNAVPAAGNSFDNCRRFVSVNATTRNDVCPAEWFNPNTIKDCQTHLYETTDTVVYDYDLACDEWRRSLIGSVRTFGTLTALPITGYVSDRWGRRTALSINAVNTAWIGAMRYFAVMELIGPKYRVAAGATMNTFFSIGQITMGLIAWAVPNWRMFTLTLYLPQLITISYFWIMSESVRWYMSKGRFEEAETVLKDVARVNKTQLSQKSLELLRENILEEERKKACEKEQKVNEPWLIALIFKHKPILLRVMVSPVWWMTTTFIYYGMSINSVNMSGNRYLNYVAVSASEIPGYWTAVLLMGRIGRKPVLAGAFWICAACQIAYIFMPAGLYSASLAVYLVGKYSIAIVMTSVYVYTAELYPTKYRHSLFAFSSMMGRIGSIVAPLTPAFGAAVWVNLPFALFGGFALLSGILVLITPETLGHKLSDTMEEASMIGVKTKKAES</sequence>
<dbReference type="SUPFAM" id="SSF103473">
    <property type="entry name" value="MFS general substrate transporter"/>
    <property type="match status" value="1"/>
</dbReference>
<dbReference type="AlphaFoldDB" id="A0A8J9UIG8"/>
<feature type="non-terminal residue" evidence="6">
    <location>
        <position position="532"/>
    </location>
</feature>
<feature type="transmembrane region" description="Helical" evidence="5">
    <location>
        <begin position="243"/>
        <end position="261"/>
    </location>
</feature>
<protein>
    <recommendedName>
        <fullName evidence="8">Organic cation transporter protein-like</fullName>
    </recommendedName>
</protein>
<evidence type="ECO:0000313" key="7">
    <source>
        <dbReference type="Proteomes" id="UP000838878"/>
    </source>
</evidence>
<feature type="transmembrane region" description="Helical" evidence="5">
    <location>
        <begin position="43"/>
        <end position="62"/>
    </location>
</feature>
<dbReference type="Proteomes" id="UP000838878">
    <property type="component" value="Chromosome 14"/>
</dbReference>
<feature type="transmembrane region" description="Helical" evidence="5">
    <location>
        <begin position="214"/>
        <end position="237"/>
    </location>
</feature>
<dbReference type="GO" id="GO:0016020">
    <property type="term" value="C:membrane"/>
    <property type="evidence" value="ECO:0007669"/>
    <property type="project" value="UniProtKB-SubCell"/>
</dbReference>
<evidence type="ECO:0000256" key="2">
    <source>
        <dbReference type="ARBA" id="ARBA00022692"/>
    </source>
</evidence>
<keyword evidence="7" id="KW-1185">Reference proteome</keyword>
<organism evidence="6 7">
    <name type="scientific">Brenthis ino</name>
    <name type="common">lesser marbled fritillary</name>
    <dbReference type="NCBI Taxonomy" id="405034"/>
    <lineage>
        <taxon>Eukaryota</taxon>
        <taxon>Metazoa</taxon>
        <taxon>Ecdysozoa</taxon>
        <taxon>Arthropoda</taxon>
        <taxon>Hexapoda</taxon>
        <taxon>Insecta</taxon>
        <taxon>Pterygota</taxon>
        <taxon>Neoptera</taxon>
        <taxon>Endopterygota</taxon>
        <taxon>Lepidoptera</taxon>
        <taxon>Glossata</taxon>
        <taxon>Ditrysia</taxon>
        <taxon>Papilionoidea</taxon>
        <taxon>Nymphalidae</taxon>
        <taxon>Heliconiinae</taxon>
        <taxon>Argynnini</taxon>
        <taxon>Brenthis</taxon>
    </lineage>
</organism>
<dbReference type="Gene3D" id="1.20.1250.20">
    <property type="entry name" value="MFS general substrate transporter like domains"/>
    <property type="match status" value="1"/>
</dbReference>
<proteinExistence type="predicted"/>
<dbReference type="GO" id="GO:0022857">
    <property type="term" value="F:transmembrane transporter activity"/>
    <property type="evidence" value="ECO:0007669"/>
    <property type="project" value="InterPro"/>
</dbReference>
<feature type="transmembrane region" description="Helical" evidence="5">
    <location>
        <begin position="397"/>
        <end position="418"/>
    </location>
</feature>
<dbReference type="Pfam" id="PF00083">
    <property type="entry name" value="Sugar_tr"/>
    <property type="match status" value="1"/>
</dbReference>
<evidence type="ECO:0008006" key="8">
    <source>
        <dbReference type="Google" id="ProtNLM"/>
    </source>
</evidence>
<dbReference type="EMBL" id="OV170234">
    <property type="protein sequence ID" value="CAH0719749.1"/>
    <property type="molecule type" value="Genomic_DNA"/>
</dbReference>
<evidence type="ECO:0000256" key="1">
    <source>
        <dbReference type="ARBA" id="ARBA00004141"/>
    </source>
</evidence>
<evidence type="ECO:0000256" key="3">
    <source>
        <dbReference type="ARBA" id="ARBA00022989"/>
    </source>
</evidence>
<evidence type="ECO:0000256" key="4">
    <source>
        <dbReference type="ARBA" id="ARBA00023136"/>
    </source>
</evidence>
<feature type="transmembrane region" description="Helical" evidence="5">
    <location>
        <begin position="335"/>
        <end position="356"/>
    </location>
</feature>
<dbReference type="OrthoDB" id="2261376at2759"/>
<name>A0A8J9UIG8_9NEOP</name>
<evidence type="ECO:0000313" key="6">
    <source>
        <dbReference type="EMBL" id="CAH0719749.1"/>
    </source>
</evidence>
<evidence type="ECO:0000256" key="5">
    <source>
        <dbReference type="SAM" id="Phobius"/>
    </source>
</evidence>
<dbReference type="InterPro" id="IPR005828">
    <property type="entry name" value="MFS_sugar_transport-like"/>
</dbReference>
<keyword evidence="2 5" id="KW-0812">Transmembrane</keyword>